<gene>
    <name evidence="2" type="ORF">KP79_PYT18574</name>
</gene>
<dbReference type="OrthoDB" id="10289235at2759"/>
<organism evidence="2 3">
    <name type="scientific">Mizuhopecten yessoensis</name>
    <name type="common">Japanese scallop</name>
    <name type="synonym">Patinopecten yessoensis</name>
    <dbReference type="NCBI Taxonomy" id="6573"/>
    <lineage>
        <taxon>Eukaryota</taxon>
        <taxon>Metazoa</taxon>
        <taxon>Spiralia</taxon>
        <taxon>Lophotrochozoa</taxon>
        <taxon>Mollusca</taxon>
        <taxon>Bivalvia</taxon>
        <taxon>Autobranchia</taxon>
        <taxon>Pteriomorphia</taxon>
        <taxon>Pectinida</taxon>
        <taxon>Pectinoidea</taxon>
        <taxon>Pectinidae</taxon>
        <taxon>Mizuhopecten</taxon>
    </lineage>
</organism>
<comment type="caution">
    <text evidence="2">The sequence shown here is derived from an EMBL/GenBank/DDBJ whole genome shotgun (WGS) entry which is preliminary data.</text>
</comment>
<dbReference type="EMBL" id="NEDP02005527">
    <property type="protein sequence ID" value="OWF39402.1"/>
    <property type="molecule type" value="Genomic_DNA"/>
</dbReference>
<keyword evidence="1" id="KW-0732">Signal</keyword>
<dbReference type="Proteomes" id="UP000242188">
    <property type="component" value="Unassembled WGS sequence"/>
</dbReference>
<accession>A0A210PSH0</accession>
<evidence type="ECO:0000313" key="2">
    <source>
        <dbReference type="EMBL" id="OWF39402.1"/>
    </source>
</evidence>
<dbReference type="AlphaFoldDB" id="A0A210PSH0"/>
<evidence type="ECO:0000313" key="3">
    <source>
        <dbReference type="Proteomes" id="UP000242188"/>
    </source>
</evidence>
<name>A0A210PSH0_MIZYE</name>
<keyword evidence="3" id="KW-1185">Reference proteome</keyword>
<sequence length="100" mass="11327">MRLQTWVLLYVLLPLVAMVSSIPLYGDMAIYTDKRSENGDYSDNIKNILSMLIATQDLARDRRGFNPDVGLGSRWASIEQLTNQLLAREHLFSGDSPGRR</sequence>
<proteinExistence type="predicted"/>
<reference evidence="2 3" key="1">
    <citation type="journal article" date="2017" name="Nat. Ecol. Evol.">
        <title>Scallop genome provides insights into evolution of bilaterian karyotype and development.</title>
        <authorList>
            <person name="Wang S."/>
            <person name="Zhang J."/>
            <person name="Jiao W."/>
            <person name="Li J."/>
            <person name="Xun X."/>
            <person name="Sun Y."/>
            <person name="Guo X."/>
            <person name="Huan P."/>
            <person name="Dong B."/>
            <person name="Zhang L."/>
            <person name="Hu X."/>
            <person name="Sun X."/>
            <person name="Wang J."/>
            <person name="Zhao C."/>
            <person name="Wang Y."/>
            <person name="Wang D."/>
            <person name="Huang X."/>
            <person name="Wang R."/>
            <person name="Lv J."/>
            <person name="Li Y."/>
            <person name="Zhang Z."/>
            <person name="Liu B."/>
            <person name="Lu W."/>
            <person name="Hui Y."/>
            <person name="Liang J."/>
            <person name="Zhou Z."/>
            <person name="Hou R."/>
            <person name="Li X."/>
            <person name="Liu Y."/>
            <person name="Li H."/>
            <person name="Ning X."/>
            <person name="Lin Y."/>
            <person name="Zhao L."/>
            <person name="Xing Q."/>
            <person name="Dou J."/>
            <person name="Li Y."/>
            <person name="Mao J."/>
            <person name="Guo H."/>
            <person name="Dou H."/>
            <person name="Li T."/>
            <person name="Mu C."/>
            <person name="Jiang W."/>
            <person name="Fu Q."/>
            <person name="Fu X."/>
            <person name="Miao Y."/>
            <person name="Liu J."/>
            <person name="Yu Q."/>
            <person name="Li R."/>
            <person name="Liao H."/>
            <person name="Li X."/>
            <person name="Kong Y."/>
            <person name="Jiang Z."/>
            <person name="Chourrout D."/>
            <person name="Li R."/>
            <person name="Bao Z."/>
        </authorList>
    </citation>
    <scope>NUCLEOTIDE SEQUENCE [LARGE SCALE GENOMIC DNA]</scope>
    <source>
        <strain evidence="2 3">PY_sf001</strain>
    </source>
</reference>
<protein>
    <submittedName>
        <fullName evidence="2">Uncharacterized protein</fullName>
    </submittedName>
</protein>
<feature type="signal peptide" evidence="1">
    <location>
        <begin position="1"/>
        <end position="21"/>
    </location>
</feature>
<feature type="chain" id="PRO_5013210731" evidence="1">
    <location>
        <begin position="22"/>
        <end position="100"/>
    </location>
</feature>
<evidence type="ECO:0000256" key="1">
    <source>
        <dbReference type="SAM" id="SignalP"/>
    </source>
</evidence>